<evidence type="ECO:0000259" key="4">
    <source>
        <dbReference type="PROSITE" id="PS50043"/>
    </source>
</evidence>
<accession>A0ABY9BA45</accession>
<evidence type="ECO:0000256" key="3">
    <source>
        <dbReference type="PROSITE-ProRule" id="PRU00169"/>
    </source>
</evidence>
<dbReference type="InterPro" id="IPR058245">
    <property type="entry name" value="NreC/VraR/RcsB-like_REC"/>
</dbReference>
<dbReference type="CDD" id="cd06170">
    <property type="entry name" value="LuxR_C_like"/>
    <property type="match status" value="1"/>
</dbReference>
<dbReference type="SUPFAM" id="SSF46894">
    <property type="entry name" value="C-terminal effector domain of the bipartite response regulators"/>
    <property type="match status" value="1"/>
</dbReference>
<dbReference type="InterPro" id="IPR016032">
    <property type="entry name" value="Sig_transdc_resp-reg_C-effctor"/>
</dbReference>
<dbReference type="Pfam" id="PF00196">
    <property type="entry name" value="GerE"/>
    <property type="match status" value="1"/>
</dbReference>
<dbReference type="PANTHER" id="PTHR43214">
    <property type="entry name" value="TWO-COMPONENT RESPONSE REGULATOR"/>
    <property type="match status" value="1"/>
</dbReference>
<evidence type="ECO:0000259" key="5">
    <source>
        <dbReference type="PROSITE" id="PS50110"/>
    </source>
</evidence>
<keyword evidence="2" id="KW-0238">DNA-binding</keyword>
<dbReference type="PRINTS" id="PR00038">
    <property type="entry name" value="HTHLUXR"/>
</dbReference>
<dbReference type="SMART" id="SM00448">
    <property type="entry name" value="REC"/>
    <property type="match status" value="1"/>
</dbReference>
<dbReference type="PANTHER" id="PTHR43214:SF43">
    <property type="entry name" value="TWO-COMPONENT RESPONSE REGULATOR"/>
    <property type="match status" value="1"/>
</dbReference>
<evidence type="ECO:0000256" key="2">
    <source>
        <dbReference type="ARBA" id="ARBA00023125"/>
    </source>
</evidence>
<protein>
    <submittedName>
        <fullName evidence="6">Response regulator transcription factor</fullName>
    </submittedName>
</protein>
<dbReference type="InterPro" id="IPR039420">
    <property type="entry name" value="WalR-like"/>
</dbReference>
<dbReference type="Gene3D" id="3.40.50.2300">
    <property type="match status" value="1"/>
</dbReference>
<dbReference type="Proteomes" id="UP001431572">
    <property type="component" value="Plasmid unnamed1"/>
</dbReference>
<gene>
    <name evidence="6" type="ORF">OZ401_004797</name>
</gene>
<evidence type="ECO:0000313" key="7">
    <source>
        <dbReference type="Proteomes" id="UP001431572"/>
    </source>
</evidence>
<organism evidence="6 7">
    <name type="scientific">Candidatus Chlorohelix allophototropha</name>
    <dbReference type="NCBI Taxonomy" id="3003348"/>
    <lineage>
        <taxon>Bacteria</taxon>
        <taxon>Bacillati</taxon>
        <taxon>Chloroflexota</taxon>
        <taxon>Chloroflexia</taxon>
        <taxon>Candidatus Chloroheliales</taxon>
        <taxon>Candidatus Chloroheliaceae</taxon>
        <taxon>Candidatus Chlorohelix</taxon>
    </lineage>
</organism>
<dbReference type="EMBL" id="CP128401">
    <property type="protein sequence ID" value="WJW69996.1"/>
    <property type="molecule type" value="Genomic_DNA"/>
</dbReference>
<feature type="domain" description="HTH luxR-type" evidence="4">
    <location>
        <begin position="164"/>
        <end position="229"/>
    </location>
</feature>
<dbReference type="SMART" id="SM00421">
    <property type="entry name" value="HTH_LUXR"/>
    <property type="match status" value="1"/>
</dbReference>
<evidence type="ECO:0000256" key="1">
    <source>
        <dbReference type="ARBA" id="ARBA00022553"/>
    </source>
</evidence>
<keyword evidence="1 3" id="KW-0597">Phosphoprotein</keyword>
<sequence length="231" mass="24849">MSISNLNQNSPVRLLIADDQRLLREGIASLLSLQAGIEVVGTAANGQEALEKTRLLNPEVILMDVRMPIMAGVEATALIKRQFPTCKILMLTTFDDEEYVIEALKAGASGYLLKTIPEDDLAQAVIAAHKGIYQLDPAVALKVVASLGNPSASSRLQSLALQSSSPTNAGLTERELEVLKLTSQGLSNSEIARSLSISEGTVKNHISSILSRLGLRDRIQAIIYARENGLF</sequence>
<dbReference type="PROSITE" id="PS50043">
    <property type="entry name" value="HTH_LUXR_2"/>
    <property type="match status" value="1"/>
</dbReference>
<dbReference type="SUPFAM" id="SSF52172">
    <property type="entry name" value="CheY-like"/>
    <property type="match status" value="1"/>
</dbReference>
<feature type="domain" description="Response regulatory" evidence="5">
    <location>
        <begin position="13"/>
        <end position="129"/>
    </location>
</feature>
<dbReference type="InterPro" id="IPR011006">
    <property type="entry name" value="CheY-like_superfamily"/>
</dbReference>
<evidence type="ECO:0000313" key="6">
    <source>
        <dbReference type="EMBL" id="WJW69996.1"/>
    </source>
</evidence>
<proteinExistence type="predicted"/>
<dbReference type="InterPro" id="IPR000792">
    <property type="entry name" value="Tscrpt_reg_LuxR_C"/>
</dbReference>
<dbReference type="PROSITE" id="PS50110">
    <property type="entry name" value="RESPONSE_REGULATORY"/>
    <property type="match status" value="1"/>
</dbReference>
<dbReference type="InterPro" id="IPR001789">
    <property type="entry name" value="Sig_transdc_resp-reg_receiver"/>
</dbReference>
<dbReference type="Pfam" id="PF00072">
    <property type="entry name" value="Response_reg"/>
    <property type="match status" value="1"/>
</dbReference>
<name>A0ABY9BA45_9CHLR</name>
<keyword evidence="6" id="KW-0614">Plasmid</keyword>
<keyword evidence="7" id="KW-1185">Reference proteome</keyword>
<dbReference type="CDD" id="cd17535">
    <property type="entry name" value="REC_NarL-like"/>
    <property type="match status" value="1"/>
</dbReference>
<dbReference type="RefSeq" id="WP_341471881.1">
    <property type="nucleotide sequence ID" value="NZ_CP128401.1"/>
</dbReference>
<dbReference type="PROSITE" id="PS00622">
    <property type="entry name" value="HTH_LUXR_1"/>
    <property type="match status" value="1"/>
</dbReference>
<reference evidence="6" key="1">
    <citation type="journal article" date="2024" name="Nature">
        <title>Anoxygenic phototroph of the Chloroflexota uses a type I reaction centre.</title>
        <authorList>
            <person name="Tsuji J.M."/>
            <person name="Shaw N.A."/>
            <person name="Nagashima S."/>
            <person name="Venkiteswaran J.J."/>
            <person name="Schiff S.L."/>
            <person name="Watanabe T."/>
            <person name="Fukui M."/>
            <person name="Hanada S."/>
            <person name="Tank M."/>
            <person name="Neufeld J.D."/>
        </authorList>
    </citation>
    <scope>NUCLEOTIDE SEQUENCE</scope>
    <source>
        <strain evidence="6">L227-S17</strain>
    </source>
</reference>
<feature type="modified residue" description="4-aspartylphosphate" evidence="3">
    <location>
        <position position="64"/>
    </location>
</feature>
<geneLocation type="plasmid" evidence="6 7">
    <name>unnamed1</name>
</geneLocation>